<dbReference type="PANTHER" id="PTHR43179">
    <property type="entry name" value="RHAMNOSYLTRANSFERASE WBBL"/>
    <property type="match status" value="1"/>
</dbReference>
<dbReference type="RefSeq" id="WP_191287321.1">
    <property type="nucleotide sequence ID" value="NZ_BNCH01000008.1"/>
</dbReference>
<dbReference type="PANTHER" id="PTHR43179:SF7">
    <property type="entry name" value="RHAMNOSYLTRANSFERASE WBBL"/>
    <property type="match status" value="1"/>
</dbReference>
<dbReference type="GO" id="GO:0016740">
    <property type="term" value="F:transferase activity"/>
    <property type="evidence" value="ECO:0007669"/>
    <property type="project" value="UniProtKB-KW"/>
</dbReference>
<feature type="domain" description="Glycosyltransferase 2-like" evidence="1">
    <location>
        <begin position="5"/>
        <end position="132"/>
    </location>
</feature>
<dbReference type="EMBL" id="BNCH01000008">
    <property type="protein sequence ID" value="GHF06538.1"/>
    <property type="molecule type" value="Genomic_DNA"/>
</dbReference>
<dbReference type="InterPro" id="IPR001173">
    <property type="entry name" value="Glyco_trans_2-like"/>
</dbReference>
<dbReference type="InterPro" id="IPR029044">
    <property type="entry name" value="Nucleotide-diphossugar_trans"/>
</dbReference>
<name>A0ABQ3JA40_9RHOB</name>
<evidence type="ECO:0000259" key="1">
    <source>
        <dbReference type="Pfam" id="PF00535"/>
    </source>
</evidence>
<proteinExistence type="predicted"/>
<gene>
    <name evidence="2" type="ORF">GCM10016455_29640</name>
</gene>
<reference evidence="3" key="1">
    <citation type="journal article" date="2019" name="Int. J. Syst. Evol. Microbiol.">
        <title>The Global Catalogue of Microorganisms (GCM) 10K type strain sequencing project: providing services to taxonomists for standard genome sequencing and annotation.</title>
        <authorList>
            <consortium name="The Broad Institute Genomics Platform"/>
            <consortium name="The Broad Institute Genome Sequencing Center for Infectious Disease"/>
            <person name="Wu L."/>
            <person name="Ma J."/>
        </authorList>
    </citation>
    <scope>NUCLEOTIDE SEQUENCE [LARGE SCALE GENOMIC DNA]</scope>
    <source>
        <strain evidence="3">KCTC 42443</strain>
    </source>
</reference>
<keyword evidence="2" id="KW-0808">Transferase</keyword>
<dbReference type="Gene3D" id="3.90.550.10">
    <property type="entry name" value="Spore Coat Polysaccharide Biosynthesis Protein SpsA, Chain A"/>
    <property type="match status" value="1"/>
</dbReference>
<dbReference type="CDD" id="cd04186">
    <property type="entry name" value="GT_2_like_c"/>
    <property type="match status" value="1"/>
</dbReference>
<evidence type="ECO:0000313" key="3">
    <source>
        <dbReference type="Proteomes" id="UP000609802"/>
    </source>
</evidence>
<sequence>MPKLSIIVVSYNTRAETLACLKSIKEQTTVPYQLIVVDNASSDGSAEAIAAACPDCLLMAESENHGFAKANNLAARRATGEYLLLLNPDTVVLDGAIDTLVAFADSQPNARIWGGRTLYADKTLNPSSCWREFTLWSVVCRTTGLTGIFPRSALFNAEAYGGWNRDTVRQVDIVSGCFFLIKTADWQALGGFDLTFFMYGEEADLCRRARSKLGAAPMVTPEATIIHYGGVSETVRADRQVKVLRAKGELMKRYFPKWQQPMARFLFAAYPLSRSLAGKVRARRGQGETHEVWHEVWQRRAEWVNGFQISD</sequence>
<comment type="caution">
    <text evidence="2">The sequence shown here is derived from an EMBL/GenBank/DDBJ whole genome shotgun (WGS) entry which is preliminary data.</text>
</comment>
<organism evidence="2 3">
    <name type="scientific">Aliiroseovarius zhejiangensis</name>
    <dbReference type="NCBI Taxonomy" id="1632025"/>
    <lineage>
        <taxon>Bacteria</taxon>
        <taxon>Pseudomonadati</taxon>
        <taxon>Pseudomonadota</taxon>
        <taxon>Alphaproteobacteria</taxon>
        <taxon>Rhodobacterales</taxon>
        <taxon>Paracoccaceae</taxon>
        <taxon>Aliiroseovarius</taxon>
    </lineage>
</organism>
<evidence type="ECO:0000313" key="2">
    <source>
        <dbReference type="EMBL" id="GHF06538.1"/>
    </source>
</evidence>
<dbReference type="Proteomes" id="UP000609802">
    <property type="component" value="Unassembled WGS sequence"/>
</dbReference>
<accession>A0ABQ3JA40</accession>
<dbReference type="SUPFAM" id="SSF53448">
    <property type="entry name" value="Nucleotide-diphospho-sugar transferases"/>
    <property type="match status" value="1"/>
</dbReference>
<dbReference type="Pfam" id="PF00535">
    <property type="entry name" value="Glycos_transf_2"/>
    <property type="match status" value="1"/>
</dbReference>
<keyword evidence="3" id="KW-1185">Reference proteome</keyword>
<protein>
    <submittedName>
        <fullName evidence="2">Glycosyl transferase</fullName>
    </submittedName>
</protein>